<dbReference type="Pfam" id="PF24605">
    <property type="entry name" value="CEMIP_X"/>
    <property type="match status" value="1"/>
</dbReference>
<dbReference type="Ensembl" id="ENSOKIT00005042528.1">
    <property type="protein sequence ID" value="ENSOKIP00005040309.1"/>
    <property type="gene ID" value="ENSOKIG00005016919.1"/>
</dbReference>
<comment type="subcellular location">
    <subcellularLocation>
        <location evidence="2">Cell membrane</location>
    </subcellularLocation>
</comment>
<dbReference type="PROSITE" id="PS52031">
    <property type="entry name" value="GG_LECTIN"/>
    <property type="match status" value="1"/>
</dbReference>
<name>A0A8C7GAI7_ONCKI</name>
<dbReference type="PANTHER" id="PTHR15535:SF26">
    <property type="entry name" value="CELL SURFACE HYALURONIDASE"/>
    <property type="match status" value="1"/>
</dbReference>
<dbReference type="AlphaFoldDB" id="A0A8C7GAI7"/>
<dbReference type="InterPro" id="IPR052252">
    <property type="entry name" value="CEMIP/CEMIP2"/>
</dbReference>
<dbReference type="GO" id="GO:0005886">
    <property type="term" value="C:plasma membrane"/>
    <property type="evidence" value="ECO:0007669"/>
    <property type="project" value="UniProtKB-SubCell"/>
</dbReference>
<evidence type="ECO:0000256" key="9">
    <source>
        <dbReference type="ARBA" id="ARBA00023136"/>
    </source>
</evidence>
<dbReference type="Pfam" id="PF24606">
    <property type="entry name" value="CEMIP_beta-hel"/>
    <property type="match status" value="1"/>
</dbReference>
<dbReference type="CDD" id="cd13938">
    <property type="entry name" value="PANDER_like_TMEM2"/>
    <property type="match status" value="1"/>
</dbReference>
<evidence type="ECO:0000256" key="5">
    <source>
        <dbReference type="ARBA" id="ARBA00022475"/>
    </source>
</evidence>
<reference evidence="15" key="1">
    <citation type="submission" date="2025-08" db="UniProtKB">
        <authorList>
            <consortium name="Ensembl"/>
        </authorList>
    </citation>
    <scope>IDENTIFICATION</scope>
</reference>
<dbReference type="EC" id="3.2.1.35" evidence="4"/>
<dbReference type="GO" id="GO:0030246">
    <property type="term" value="F:carbohydrate binding"/>
    <property type="evidence" value="ECO:0007669"/>
    <property type="project" value="UniProtKB-UniRule"/>
</dbReference>
<keyword evidence="7" id="KW-0677">Repeat</keyword>
<evidence type="ECO:0000256" key="6">
    <source>
        <dbReference type="ARBA" id="ARBA00022734"/>
    </source>
</evidence>
<dbReference type="PROSITE" id="PS51484">
    <property type="entry name" value="G8"/>
    <property type="match status" value="1"/>
</dbReference>
<keyword evidence="9" id="KW-0472">Membrane</keyword>
<dbReference type="InterPro" id="IPR039477">
    <property type="entry name" value="ILEI/PANDER_dom"/>
</dbReference>
<dbReference type="Proteomes" id="UP000694557">
    <property type="component" value="Unassembled WGS sequence"/>
</dbReference>
<reference evidence="15" key="2">
    <citation type="submission" date="2025-09" db="UniProtKB">
        <authorList>
            <consortium name="Ensembl"/>
        </authorList>
    </citation>
    <scope>IDENTIFICATION</scope>
</reference>
<feature type="region of interest" description="Disordered" evidence="13">
    <location>
        <begin position="780"/>
        <end position="807"/>
    </location>
</feature>
<proteinExistence type="inferred from homology"/>
<dbReference type="InterPro" id="IPR011050">
    <property type="entry name" value="Pectin_lyase_fold/virulence"/>
</dbReference>
<keyword evidence="6 12" id="KW-0430">Lectin</keyword>
<comment type="similarity">
    <text evidence="3">Belongs to the CEMIP family.</text>
</comment>
<protein>
    <recommendedName>
        <fullName evidence="4">hyaluronoglucosaminidase</fullName>
        <ecNumber evidence="4">3.2.1.35</ecNumber>
    </recommendedName>
</protein>
<keyword evidence="11" id="KW-0326">Glycosidase</keyword>
<evidence type="ECO:0000256" key="7">
    <source>
        <dbReference type="ARBA" id="ARBA00022737"/>
    </source>
</evidence>
<evidence type="ECO:0000259" key="14">
    <source>
        <dbReference type="PROSITE" id="PS51484"/>
    </source>
</evidence>
<evidence type="ECO:0000313" key="15">
    <source>
        <dbReference type="Ensembl" id="ENSOKIP00005040309.1"/>
    </source>
</evidence>
<dbReference type="GO" id="GO:0004415">
    <property type="term" value="F:hyalurononglucosaminidase activity"/>
    <property type="evidence" value="ECO:0007669"/>
    <property type="project" value="UniProtKB-EC"/>
</dbReference>
<evidence type="ECO:0000256" key="2">
    <source>
        <dbReference type="ARBA" id="ARBA00004236"/>
    </source>
</evidence>
<evidence type="ECO:0000256" key="3">
    <source>
        <dbReference type="ARBA" id="ARBA00007586"/>
    </source>
</evidence>
<dbReference type="SUPFAM" id="SSF51126">
    <property type="entry name" value="Pectin lyase-like"/>
    <property type="match status" value="1"/>
</dbReference>
<gene>
    <name evidence="15" type="primary">CEMIP2</name>
    <name evidence="15" type="synonym">LOC109895707</name>
</gene>
<evidence type="ECO:0000256" key="4">
    <source>
        <dbReference type="ARBA" id="ARBA00012774"/>
    </source>
</evidence>
<sequence>MGSLFNLASEYSNTLTISFITLDKGSHGNCPDHSTSLSSWNPGHNPEKAMVVQRGDLFRLDSSATLYSLTIQSGGRLVVFADNAEGSKNITLRTRHVLIEDGGSLHIGAPKCRYRSKATIALLGRSDEKAVAEVPELGRKFIGVRGGATLEIHGTERLSWTLLTRSVSSSGLAMGGYAFQRNFSRGINLRVVDQDTASVLFSERYDTHESRNDSQRLTQLLRSLPVRRIVTLAVGDSAVKSLLDETKRTIQSLLGSTYVHDLKYRQAWALVSVIGGGNGSCSEAVREHENHDTGGKALAQQNFTTVDGVGFSVTAYSEWKNDPVPAISSLICSRKPLMQRILYHLFFGLPGFPISGFQVDAVDQVVLNLQDDVRTWQPGNQVVVASTDYSMHQAEEFTLLPCPSCTSRQVRVQGRPQFGHVGEIVDGVDMRAEVAMLSRNILIYGEMENACYGNNWCQFFGHDTYGGHIKIFGNFTSVHLSHVELRNMGQQKKGRYPVHFHRCGDVDRRGGYREPTYVDGLSIHHSFSRCITIHATNGLLVKDTVGYDTLGHCFFLEDGIEQRNTFFHNLGLVTRPGTLLPTDRNETMCTSIRDKVYKNYTPSPSMECKAVSTFWIANPNNNLISNAAAGSQDAGIWYVFHSSSTGDSHGLVPETRAELTPLGIFYNNRVHSNFKAGLFIDKGVKTTNASAADPREYLCLDNNARFRPHENADPNRPRVAALIDTLIAFKNNDLGAWIRGGDITIQNSGFADNGVGLSFASDGSYPKDEGSSQEVTQSLFVGESRNRGSNGGQNKYWGQGGADGKMRTLPRNRTFPIRGFQIYDGPVRLTQSTFRNYVPTTERFASAVGFNLKNTWQLTPRNNLSKLSFRPNVPITTGGLKVFFGHPGQWFEENDLDGDKNSIFHDVDGSVTGYRDVYVGRADNYLIRHPDCVNITQWNGLVCSGTYSQVYIQTQGAPSLSLSISRDEYPEAPLVLRGINSQRALSQQYQPILMMSKSYTLHWDGPAPREIVLSLINFNQGDWVLVGLCYPPDTTFQVMADINDRQSNTFNDITDYGPLYSLAELLWLYLQARQRRDGHSYCSVKGCERVKVMATTSSSKLTCNCTAKAYPKYTKAPSAVVPMPTLSTQTCRDCGASQVSLLPPHHHFRCYIIISIGKGFFLVSVDACSGKVTKKSSFSKMDSKMEQYFKTGIPKR</sequence>
<evidence type="ECO:0000256" key="12">
    <source>
        <dbReference type="PROSITE-ProRule" id="PRU01375"/>
    </source>
</evidence>
<feature type="domain" description="G8" evidence="14">
    <location>
        <begin position="38"/>
        <end position="165"/>
    </location>
</feature>
<dbReference type="InterPro" id="IPR039473">
    <property type="entry name" value="TMEM2_PANDER-like"/>
</dbReference>
<evidence type="ECO:0000256" key="13">
    <source>
        <dbReference type="SAM" id="MobiDB-lite"/>
    </source>
</evidence>
<keyword evidence="10" id="KW-0325">Glycoprotein</keyword>
<dbReference type="GeneTree" id="ENSGT00940000153636"/>
<dbReference type="Pfam" id="PF15711">
    <property type="entry name" value="ILEI"/>
    <property type="match status" value="1"/>
</dbReference>
<keyword evidence="8" id="KW-0378">Hydrolase</keyword>
<dbReference type="InterPro" id="IPR055400">
    <property type="entry name" value="CEMIP_X"/>
</dbReference>
<keyword evidence="5" id="KW-1003">Cell membrane</keyword>
<dbReference type="SMART" id="SM01225">
    <property type="entry name" value="G8"/>
    <property type="match status" value="1"/>
</dbReference>
<dbReference type="Pfam" id="PF10162">
    <property type="entry name" value="G8"/>
    <property type="match status" value="1"/>
</dbReference>
<evidence type="ECO:0000256" key="10">
    <source>
        <dbReference type="ARBA" id="ARBA00023180"/>
    </source>
</evidence>
<comment type="catalytic activity">
    <reaction evidence="1">
        <text>Random hydrolysis of (1-&gt;4)-linkages between N-acetyl-beta-D-glucosamine and D-glucuronate residues in hyaluronate.</text>
        <dbReference type="EC" id="3.2.1.35"/>
    </reaction>
</comment>
<dbReference type="InterPro" id="IPR019316">
    <property type="entry name" value="G8_domain"/>
</dbReference>
<evidence type="ECO:0000256" key="1">
    <source>
        <dbReference type="ARBA" id="ARBA00000251"/>
    </source>
</evidence>
<organism evidence="15 16">
    <name type="scientific">Oncorhynchus kisutch</name>
    <name type="common">Coho salmon</name>
    <name type="synonym">Salmo kisutch</name>
    <dbReference type="NCBI Taxonomy" id="8019"/>
    <lineage>
        <taxon>Eukaryota</taxon>
        <taxon>Metazoa</taxon>
        <taxon>Chordata</taxon>
        <taxon>Craniata</taxon>
        <taxon>Vertebrata</taxon>
        <taxon>Euteleostomi</taxon>
        <taxon>Actinopterygii</taxon>
        <taxon>Neopterygii</taxon>
        <taxon>Teleostei</taxon>
        <taxon>Protacanthopterygii</taxon>
        <taxon>Salmoniformes</taxon>
        <taxon>Salmonidae</taxon>
        <taxon>Salmoninae</taxon>
        <taxon>Oncorhynchus</taxon>
    </lineage>
</organism>
<keyword evidence="16" id="KW-1185">Reference proteome</keyword>
<accession>A0A8C7GAI7</accession>
<evidence type="ECO:0000256" key="11">
    <source>
        <dbReference type="ARBA" id="ARBA00023295"/>
    </source>
</evidence>
<evidence type="ECO:0000256" key="8">
    <source>
        <dbReference type="ARBA" id="ARBA00022801"/>
    </source>
</evidence>
<evidence type="ECO:0000313" key="16">
    <source>
        <dbReference type="Proteomes" id="UP000694557"/>
    </source>
</evidence>
<dbReference type="PANTHER" id="PTHR15535">
    <property type="entry name" value="TRANSMEMBRANE PROTEIN 2-RELATED"/>
    <property type="match status" value="1"/>
</dbReference>
<dbReference type="InterPro" id="IPR055401">
    <property type="entry name" value="CEMIP_beta-hel_dom"/>
</dbReference>